<dbReference type="Gene3D" id="2.60.40.10">
    <property type="entry name" value="Immunoglobulins"/>
    <property type="match status" value="1"/>
</dbReference>
<evidence type="ECO:0000256" key="1">
    <source>
        <dbReference type="SAM" id="MobiDB-lite"/>
    </source>
</evidence>
<dbReference type="HOGENOM" id="CLU_006934_0_0_6"/>
<dbReference type="InterPro" id="IPR045829">
    <property type="entry name" value="PKD_6"/>
</dbReference>
<feature type="region of interest" description="Disordered" evidence="1">
    <location>
        <begin position="852"/>
        <end position="876"/>
    </location>
</feature>
<evidence type="ECO:0000313" key="4">
    <source>
        <dbReference type="Proteomes" id="UP000008303"/>
    </source>
</evidence>
<name>F4BK59_9GAMM</name>
<dbReference type="KEGG" id="fcn:FN3523_0696"/>
<dbReference type="PROSITE" id="PS51257">
    <property type="entry name" value="PROKAR_LIPOPROTEIN"/>
    <property type="match status" value="1"/>
</dbReference>
<proteinExistence type="predicted"/>
<dbReference type="PATRIC" id="fig|676032.3.peg.698"/>
<feature type="domain" description="PKD-like" evidence="2">
    <location>
        <begin position="274"/>
        <end position="320"/>
    </location>
</feature>
<protein>
    <submittedName>
        <fullName evidence="3">Hypothetical lipoprotein</fullName>
    </submittedName>
</protein>
<sequence length="1059" mass="114333">MRFFKFILGALPIALAGCGREDKMEFEVAHECVGHSCAVYVEPLSQTYVDQLVKKVMISEIKHDVRQVNHSLKWYGLQGGNYLDSDILTELDLKQCGENICDDTKNPVAYNFDRNQEYVSLDVSGKMTVNNKEYDINKKYNFVIELISAPVISGTCDDENVCVFSVTKDSEGGEKPYSYYWYDGYNNVGITKSTVDNGDFKYTLNDNLKHSIVMSTGDKYGRNYSEDSNEVVVYADMNKAPTVEILSDDTVAEGKQAALGAEATAYGNKNIPEDGYKWTVPEGWEIKSGQGTNFLIVKAPGYSKDLPKGEFSVVATDSEGIQSNIATKQVTVSFDSSLKPTKPSLSAVDLNGQKDVVENTKYKVTATAEATGNRKIVGYEWKVNGTKVETKTNVLEQTAPAFNAIADNTIRVTVVAIDSAGVKSEESAEIGIAVKADSSIKPTKPSLSAADLNGQKDVVENKKYKVTATAQASDGRKIVGYEWNVNGTKVETETNVLEQTAPAFNAIADNKIRVKVIAIDDGGVKSEESAEIGIAVKADTSLKPTKPSLSAVDLNGQKDVVENTKYKVTATAEATGNRKIVGYEWKVNGTKVETKTNVLEQTAPAFNAIADNTIRVTVVAIDSAGVKSEESAEIGIAVKADSSIKPTKPSLSAADLNGQKDVVENKKYTVTATTTANGNRKIVKYEWNVNGAKVETESNVLERTAPAFNAIAGNKIKVKVVAIDNAGVRSEESAEIGIAVKADTSLKPTQPSLSAADLNGQKDVVEHRGYKVTATATASAGRDIAKYVWSINGTKEETITNVLEKTAPAYNTEPNADNNLKVTVIAIDSAGVESKQSPEIQIAVKVDTNIKPGKPTLNAPDKATEGDSFTLSASSTPNGGRKIDAYEWSVDGQVIAGATGSTLQRTAPQYNSSKKSYEYSVVAIDSAGVRSETTRKTVKVMLNAPTRIELEVPAGFKAYIRDDLLAMLKTAEAKVGATFHPGSSKNKIWMECKEDHFVKGDTTVAEVWIYNQPDDVVHTTRYLNNHGSGFSYKNLNGPASTAGKKRGVAGWVYAGCRAY</sequence>
<gene>
    <name evidence="3" type="ordered locus">FN3523_0696</name>
</gene>
<evidence type="ECO:0000313" key="3">
    <source>
        <dbReference type="EMBL" id="AEB28553.1"/>
    </source>
</evidence>
<accession>F4BK59</accession>
<dbReference type="InterPro" id="IPR013783">
    <property type="entry name" value="Ig-like_fold"/>
</dbReference>
<dbReference type="RefSeq" id="WP_014548005.1">
    <property type="nucleotide sequence ID" value="NC_017449.1"/>
</dbReference>
<feature type="compositionally biased region" description="Polar residues" evidence="1">
    <location>
        <begin position="867"/>
        <end position="876"/>
    </location>
</feature>
<dbReference type="AlphaFoldDB" id="F4BK59"/>
<dbReference type="EMBL" id="CP002558">
    <property type="protein sequence ID" value="AEB28553.1"/>
    <property type="molecule type" value="Genomic_DNA"/>
</dbReference>
<dbReference type="Pfam" id="PF19408">
    <property type="entry name" value="PKD_6"/>
    <property type="match status" value="1"/>
</dbReference>
<evidence type="ECO:0000259" key="2">
    <source>
        <dbReference type="Pfam" id="PF19408"/>
    </source>
</evidence>
<reference evidence="4" key="1">
    <citation type="journal article" date="2011" name="Appl. Environ. Microbiol.">
        <title>Common ancestry and novel genetic traits of Francisella novicida-like isolates from North America and Australia as revealed by comparative genomic analyses.</title>
        <authorList>
            <person name="Siddaramappa S."/>
            <person name="Challacombe J.F."/>
            <person name="Petersen J.M."/>
            <person name="Pillai S."/>
            <person name="Hogg G."/>
            <person name="Kuske C.R."/>
        </authorList>
    </citation>
    <scope>NUCLEOTIDE SEQUENCE [LARGE SCALE GENOMIC DNA]</scope>
    <source>
        <strain evidence="4">3523</strain>
    </source>
</reference>
<keyword evidence="3" id="KW-0449">Lipoprotein</keyword>
<dbReference type="Proteomes" id="UP000008303">
    <property type="component" value="Chromosome"/>
</dbReference>
<organism evidence="3 4">
    <name type="scientific">Francisella hispaniensis</name>
    <dbReference type="NCBI Taxonomy" id="622488"/>
    <lineage>
        <taxon>Bacteria</taxon>
        <taxon>Pseudomonadati</taxon>
        <taxon>Pseudomonadota</taxon>
        <taxon>Gammaproteobacteria</taxon>
        <taxon>Thiotrichales</taxon>
        <taxon>Francisellaceae</taxon>
        <taxon>Francisella</taxon>
    </lineage>
</organism>